<reference evidence="3 4" key="1">
    <citation type="submission" date="2020-07" db="EMBL/GenBank/DDBJ databases">
        <title>Alkalicella. sp. LB2 genome.</title>
        <authorList>
            <person name="Postec A."/>
            <person name="Quemeneur M."/>
        </authorList>
    </citation>
    <scope>NUCLEOTIDE SEQUENCE [LARGE SCALE GENOMIC DNA]</scope>
    <source>
        <strain evidence="3 4">LB2</strain>
    </source>
</reference>
<dbReference type="CDD" id="cd14852">
    <property type="entry name" value="LD-carboxypeptidase"/>
    <property type="match status" value="1"/>
</dbReference>
<dbReference type="Proteomes" id="UP000516160">
    <property type="component" value="Chromosome"/>
</dbReference>
<dbReference type="EMBL" id="CP058559">
    <property type="protein sequence ID" value="QNO14593.1"/>
    <property type="molecule type" value="Genomic_DNA"/>
</dbReference>
<dbReference type="Gene3D" id="3.30.1380.10">
    <property type="match status" value="1"/>
</dbReference>
<dbReference type="GO" id="GO:0008233">
    <property type="term" value="F:peptidase activity"/>
    <property type="evidence" value="ECO:0007669"/>
    <property type="project" value="InterPro"/>
</dbReference>
<protein>
    <submittedName>
        <fullName evidence="3">M15 family metallopeptidase</fullName>
    </submittedName>
</protein>
<feature type="domain" description="Bacterial repeat" evidence="2">
    <location>
        <begin position="109"/>
        <end position="172"/>
    </location>
</feature>
<accession>A0A7G9W7D1</accession>
<sequence>MKLSKNMLLVNTSIIVLSISLLLAFRLIDRSFPDVHVLAYPTVGGVVQGEQLEGQVVVTAEANKGYRFLGWVQNGQVVSEKATFSFKPSNEQTITANFQKYMAEIKLVASENLGGQVYGEGEFDFDEEITVIAEPKFGYVFEGWIKDGNIVSEHLDYSFVVKDDALLEARFKLDLKSQTLRISDGDYFLALVNKDTYLGRYAPTDLVSINKDMLKYPQWRYELREEAYTNLEKMWKSAKEDGVVLYIASAYRSYDTQSQVFNENVNRHGEIVANRSSARPGESEHQLGTAVDFVAHKNGRLMDFEGTPGALWLMENAHKYGFIMSYPKGKEEITGYIYEPWHYRYIGMDAAQECKEAGLTLVEYLMTKPQFFEKPAEYVNN</sequence>
<evidence type="ECO:0000259" key="2">
    <source>
        <dbReference type="Pfam" id="PF18998"/>
    </source>
</evidence>
<dbReference type="SUPFAM" id="SSF55166">
    <property type="entry name" value="Hedgehog/DD-peptidase"/>
    <property type="match status" value="1"/>
</dbReference>
<dbReference type="GO" id="GO:0006508">
    <property type="term" value="P:proteolysis"/>
    <property type="evidence" value="ECO:0007669"/>
    <property type="project" value="InterPro"/>
</dbReference>
<gene>
    <name evidence="3" type="ORF">HYG86_07250</name>
</gene>
<name>A0A7G9W7D1_ALKCA</name>
<dbReference type="KEGG" id="acae:HYG86_07250"/>
<evidence type="ECO:0000313" key="4">
    <source>
        <dbReference type="Proteomes" id="UP000516160"/>
    </source>
</evidence>
<dbReference type="InterPro" id="IPR052179">
    <property type="entry name" value="DD-CPase-like"/>
</dbReference>
<dbReference type="RefSeq" id="WP_213168418.1">
    <property type="nucleotide sequence ID" value="NZ_CP058559.1"/>
</dbReference>
<evidence type="ECO:0000313" key="3">
    <source>
        <dbReference type="EMBL" id="QNO14593.1"/>
    </source>
</evidence>
<dbReference type="PANTHER" id="PTHR34385">
    <property type="entry name" value="D-ALANYL-D-ALANINE CARBOXYPEPTIDASE"/>
    <property type="match status" value="1"/>
</dbReference>
<dbReference type="AlphaFoldDB" id="A0A7G9W7D1"/>
<feature type="domain" description="Bacterial repeat" evidence="2">
    <location>
        <begin position="41"/>
        <end position="100"/>
    </location>
</feature>
<feature type="domain" description="D-alanyl-D-alanine carboxypeptidase-like core" evidence="1">
    <location>
        <begin position="222"/>
        <end position="347"/>
    </location>
</feature>
<dbReference type="PANTHER" id="PTHR34385:SF1">
    <property type="entry name" value="PEPTIDOGLYCAN L-ALANYL-D-GLUTAMATE ENDOPEPTIDASE CWLK"/>
    <property type="match status" value="1"/>
</dbReference>
<dbReference type="InterPro" id="IPR003709">
    <property type="entry name" value="VanY-like_core_dom"/>
</dbReference>
<dbReference type="InterPro" id="IPR009045">
    <property type="entry name" value="Zn_M74/Hedgehog-like"/>
</dbReference>
<keyword evidence="4" id="KW-1185">Reference proteome</keyword>
<dbReference type="InterPro" id="IPR044060">
    <property type="entry name" value="Bacterial_rp_domain"/>
</dbReference>
<organism evidence="3 4">
    <name type="scientific">Alkalicella caledoniensis</name>
    <dbReference type="NCBI Taxonomy" id="2731377"/>
    <lineage>
        <taxon>Bacteria</taxon>
        <taxon>Bacillati</taxon>
        <taxon>Bacillota</taxon>
        <taxon>Clostridia</taxon>
        <taxon>Eubacteriales</taxon>
        <taxon>Proteinivoracaceae</taxon>
        <taxon>Alkalicella</taxon>
    </lineage>
</organism>
<proteinExistence type="predicted"/>
<dbReference type="InterPro" id="IPR058193">
    <property type="entry name" value="VanY/YodJ_core_dom"/>
</dbReference>
<evidence type="ECO:0000259" key="1">
    <source>
        <dbReference type="Pfam" id="PF02557"/>
    </source>
</evidence>
<dbReference type="Pfam" id="PF02557">
    <property type="entry name" value="VanY"/>
    <property type="match status" value="1"/>
</dbReference>
<dbReference type="Pfam" id="PF18998">
    <property type="entry name" value="Flg_new_2"/>
    <property type="match status" value="2"/>
</dbReference>